<dbReference type="GO" id="GO:0046677">
    <property type="term" value="P:response to antibiotic"/>
    <property type="evidence" value="ECO:0007669"/>
    <property type="project" value="UniProtKB-KW"/>
</dbReference>
<dbReference type="PROSITE" id="PS50893">
    <property type="entry name" value="ABC_TRANSPORTER_2"/>
    <property type="match status" value="1"/>
</dbReference>
<dbReference type="Pfam" id="PF00005">
    <property type="entry name" value="ABC_tran"/>
    <property type="match status" value="1"/>
</dbReference>
<dbReference type="PANTHER" id="PTHR42711">
    <property type="entry name" value="ABC TRANSPORTER ATP-BINDING PROTEIN"/>
    <property type="match status" value="1"/>
</dbReference>
<dbReference type="GO" id="GO:0005886">
    <property type="term" value="C:plasma membrane"/>
    <property type="evidence" value="ECO:0007669"/>
    <property type="project" value="UniProtKB-SubCell"/>
</dbReference>
<keyword evidence="9" id="KW-1185">Reference proteome</keyword>
<evidence type="ECO:0000313" key="8">
    <source>
        <dbReference type="EMBL" id="GGK88833.1"/>
    </source>
</evidence>
<reference evidence="8" key="1">
    <citation type="journal article" date="2014" name="Int. J. Syst. Evol. Microbiol.">
        <title>Complete genome sequence of Corynebacterium casei LMG S-19264T (=DSM 44701T), isolated from a smear-ripened cheese.</title>
        <authorList>
            <consortium name="US DOE Joint Genome Institute (JGI-PGF)"/>
            <person name="Walter F."/>
            <person name="Albersmeier A."/>
            <person name="Kalinowski J."/>
            <person name="Ruckert C."/>
        </authorList>
    </citation>
    <scope>NUCLEOTIDE SEQUENCE</scope>
    <source>
        <strain evidence="8">CGMCC 4.7299</strain>
    </source>
</reference>
<dbReference type="InterPro" id="IPR017871">
    <property type="entry name" value="ABC_transporter-like_CS"/>
</dbReference>
<evidence type="ECO:0000256" key="4">
    <source>
        <dbReference type="ARBA" id="ARBA00022741"/>
    </source>
</evidence>
<dbReference type="RefSeq" id="WP_229715765.1">
    <property type="nucleotide sequence ID" value="NZ_BMMX01000007.1"/>
</dbReference>
<proteinExistence type="inferred from homology"/>
<dbReference type="Pfam" id="PF13732">
    <property type="entry name" value="DrrA1-3_C"/>
    <property type="match status" value="1"/>
</dbReference>
<comment type="caution">
    <text evidence="8">The sequence shown here is derived from an EMBL/GenBank/DDBJ whole genome shotgun (WGS) entry which is preliminary data.</text>
</comment>
<dbReference type="GO" id="GO:0005524">
    <property type="term" value="F:ATP binding"/>
    <property type="evidence" value="ECO:0007669"/>
    <property type="project" value="UniProtKB-KW"/>
</dbReference>
<protein>
    <submittedName>
        <fullName evidence="8">ABC transporter</fullName>
    </submittedName>
</protein>
<organism evidence="8 9">
    <name type="scientific">Mangrovihabitans endophyticus</name>
    <dbReference type="NCBI Taxonomy" id="1751298"/>
    <lineage>
        <taxon>Bacteria</taxon>
        <taxon>Bacillati</taxon>
        <taxon>Actinomycetota</taxon>
        <taxon>Actinomycetes</taxon>
        <taxon>Micromonosporales</taxon>
        <taxon>Micromonosporaceae</taxon>
        <taxon>Mangrovihabitans</taxon>
    </lineage>
</organism>
<keyword evidence="6" id="KW-0046">Antibiotic resistance</keyword>
<keyword evidence="5" id="KW-0067">ATP-binding</keyword>
<dbReference type="GO" id="GO:0016887">
    <property type="term" value="F:ATP hydrolysis activity"/>
    <property type="evidence" value="ECO:0007669"/>
    <property type="project" value="InterPro"/>
</dbReference>
<dbReference type="InterPro" id="IPR003439">
    <property type="entry name" value="ABC_transporter-like_ATP-bd"/>
</dbReference>
<name>A0A8J3FP19_9ACTN</name>
<keyword evidence="3" id="KW-0813">Transport</keyword>
<evidence type="ECO:0000313" key="9">
    <source>
        <dbReference type="Proteomes" id="UP000656042"/>
    </source>
</evidence>
<dbReference type="SMART" id="SM00382">
    <property type="entry name" value="AAA"/>
    <property type="match status" value="1"/>
</dbReference>
<evidence type="ECO:0000256" key="2">
    <source>
        <dbReference type="ARBA" id="ARBA00005417"/>
    </source>
</evidence>
<evidence type="ECO:0000256" key="1">
    <source>
        <dbReference type="ARBA" id="ARBA00004202"/>
    </source>
</evidence>
<reference evidence="8" key="2">
    <citation type="submission" date="2020-09" db="EMBL/GenBank/DDBJ databases">
        <authorList>
            <person name="Sun Q."/>
            <person name="Zhou Y."/>
        </authorList>
    </citation>
    <scope>NUCLEOTIDE SEQUENCE</scope>
    <source>
        <strain evidence="8">CGMCC 4.7299</strain>
    </source>
</reference>
<sequence>MTPVIAATSLSKSFETKTGTVGAVREVSFRVAPGEVVGLLGPNGAGKTTTMRMLSTLERPTRGSAVVAGHDLLRDAHGVRRSIGLVAQSGGTRPIATPRDELLLQARIHRLAEPARRAQAMIDTFDLADLADRPTMTLSGGQRRRLDVAIGLIHTPAVLFLDEPTAALDPPSRAEMWQHIRNLRRRAAATVVLSTHHLDEADALCDRVLILDHGRLVAEDSPARLKRQLGDDVLTVALTGDAGRARDAVGGLPGVRGVHGDGNELRIGCQNADELVSRVVLALHDNRVEVRGLRVAHPSLDDVFLALTGHATHQEV</sequence>
<accession>A0A8J3FP19</accession>
<dbReference type="Proteomes" id="UP000656042">
    <property type="component" value="Unassembled WGS sequence"/>
</dbReference>
<feature type="domain" description="ABC transporter" evidence="7">
    <location>
        <begin position="5"/>
        <end position="238"/>
    </location>
</feature>
<dbReference type="Gene3D" id="3.40.50.300">
    <property type="entry name" value="P-loop containing nucleotide triphosphate hydrolases"/>
    <property type="match status" value="1"/>
</dbReference>
<evidence type="ECO:0000259" key="7">
    <source>
        <dbReference type="PROSITE" id="PS50893"/>
    </source>
</evidence>
<dbReference type="InterPro" id="IPR025302">
    <property type="entry name" value="DrrA1/2-like_C"/>
</dbReference>
<evidence type="ECO:0000256" key="3">
    <source>
        <dbReference type="ARBA" id="ARBA00022448"/>
    </source>
</evidence>
<dbReference type="InterPro" id="IPR027417">
    <property type="entry name" value="P-loop_NTPase"/>
</dbReference>
<evidence type="ECO:0000256" key="6">
    <source>
        <dbReference type="ARBA" id="ARBA00023251"/>
    </source>
</evidence>
<keyword evidence="4" id="KW-0547">Nucleotide-binding</keyword>
<dbReference type="PANTHER" id="PTHR42711:SF5">
    <property type="entry name" value="ABC TRANSPORTER ATP-BINDING PROTEIN NATA"/>
    <property type="match status" value="1"/>
</dbReference>
<dbReference type="AlphaFoldDB" id="A0A8J3FP19"/>
<dbReference type="InterPro" id="IPR050763">
    <property type="entry name" value="ABC_transporter_ATP-binding"/>
</dbReference>
<dbReference type="EMBL" id="BMMX01000007">
    <property type="protein sequence ID" value="GGK88833.1"/>
    <property type="molecule type" value="Genomic_DNA"/>
</dbReference>
<evidence type="ECO:0000256" key="5">
    <source>
        <dbReference type="ARBA" id="ARBA00022840"/>
    </source>
</evidence>
<dbReference type="SUPFAM" id="SSF52540">
    <property type="entry name" value="P-loop containing nucleoside triphosphate hydrolases"/>
    <property type="match status" value="1"/>
</dbReference>
<dbReference type="InterPro" id="IPR003593">
    <property type="entry name" value="AAA+_ATPase"/>
</dbReference>
<dbReference type="PROSITE" id="PS00211">
    <property type="entry name" value="ABC_TRANSPORTER_1"/>
    <property type="match status" value="1"/>
</dbReference>
<gene>
    <name evidence="8" type="ORF">GCM10012284_23630</name>
</gene>
<comment type="similarity">
    <text evidence="2">Belongs to the ABC transporter superfamily.</text>
</comment>
<comment type="subcellular location">
    <subcellularLocation>
        <location evidence="1">Cell membrane</location>
        <topology evidence="1">Peripheral membrane protein</topology>
    </subcellularLocation>
</comment>